<evidence type="ECO:0000259" key="13">
    <source>
        <dbReference type="Pfam" id="PF08543"/>
    </source>
</evidence>
<feature type="compositionally biased region" description="Polar residues" evidence="11">
    <location>
        <begin position="505"/>
        <end position="522"/>
    </location>
</feature>
<dbReference type="RefSeq" id="XP_037157455.1">
    <property type="nucleotide sequence ID" value="XM_037295454.1"/>
</dbReference>
<comment type="subcellular location">
    <subcellularLocation>
        <location evidence="1">Endomembrane system</location>
    </subcellularLocation>
</comment>
<comment type="caution">
    <text evidence="15">The sequence shown here is derived from an EMBL/GenBank/DDBJ whole genome shotgun (WGS) entry which is preliminary data.</text>
</comment>
<organism evidence="15 16">
    <name type="scientific">Letharia lupina</name>
    <dbReference type="NCBI Taxonomy" id="560253"/>
    <lineage>
        <taxon>Eukaryota</taxon>
        <taxon>Fungi</taxon>
        <taxon>Dikarya</taxon>
        <taxon>Ascomycota</taxon>
        <taxon>Pezizomycotina</taxon>
        <taxon>Lecanoromycetes</taxon>
        <taxon>OSLEUM clade</taxon>
        <taxon>Lecanoromycetidae</taxon>
        <taxon>Lecanorales</taxon>
        <taxon>Lecanorineae</taxon>
        <taxon>Parmeliaceae</taxon>
        <taxon>Letharia</taxon>
    </lineage>
</organism>
<feature type="transmembrane region" description="Helical" evidence="12">
    <location>
        <begin position="152"/>
        <end position="172"/>
    </location>
</feature>
<evidence type="ECO:0000256" key="10">
    <source>
        <dbReference type="ARBA" id="ARBA00023136"/>
    </source>
</evidence>
<reference evidence="15 16" key="1">
    <citation type="journal article" date="2020" name="Genomics">
        <title>Complete, high-quality genomes from long-read metagenomic sequencing of two wolf lichen thalli reveals enigmatic genome architecture.</title>
        <authorList>
            <person name="McKenzie S.K."/>
            <person name="Walston R.F."/>
            <person name="Allen J.L."/>
        </authorList>
    </citation>
    <scope>NUCLEOTIDE SEQUENCE [LARGE SCALE GENOMIC DNA]</scope>
    <source>
        <strain evidence="15">WasteWater1</strain>
    </source>
</reference>
<dbReference type="PANTHER" id="PTHR10534">
    <property type="entry name" value="PYRIDOXAL KINASE"/>
    <property type="match status" value="1"/>
</dbReference>
<feature type="compositionally biased region" description="Basic and acidic residues" evidence="11">
    <location>
        <begin position="982"/>
        <end position="991"/>
    </location>
</feature>
<dbReference type="InterPro" id="IPR004625">
    <property type="entry name" value="PyrdxlKinase"/>
</dbReference>
<dbReference type="InterPro" id="IPR029056">
    <property type="entry name" value="Ribokinase-like"/>
</dbReference>
<dbReference type="EMBL" id="JACCJB010000002">
    <property type="protein sequence ID" value="KAF6230198.1"/>
    <property type="molecule type" value="Genomic_DNA"/>
</dbReference>
<evidence type="ECO:0000256" key="12">
    <source>
        <dbReference type="SAM" id="Phobius"/>
    </source>
</evidence>
<evidence type="ECO:0000313" key="15">
    <source>
        <dbReference type="EMBL" id="KAF6230198.1"/>
    </source>
</evidence>
<feature type="region of interest" description="Disordered" evidence="11">
    <location>
        <begin position="498"/>
        <end position="560"/>
    </location>
</feature>
<feature type="compositionally biased region" description="Acidic residues" evidence="11">
    <location>
        <begin position="1017"/>
        <end position="1026"/>
    </location>
</feature>
<dbReference type="GO" id="GO:0005829">
    <property type="term" value="C:cytosol"/>
    <property type="evidence" value="ECO:0007669"/>
    <property type="project" value="TreeGrafter"/>
</dbReference>
<comment type="similarity">
    <text evidence="2">Belongs to the pyridoxine kinase family.</text>
</comment>
<dbReference type="SUPFAM" id="SSF53613">
    <property type="entry name" value="Ribokinase-like"/>
    <property type="match status" value="1"/>
</dbReference>
<dbReference type="GO" id="GO:0008478">
    <property type="term" value="F:pyridoxal kinase activity"/>
    <property type="evidence" value="ECO:0007669"/>
    <property type="project" value="UniProtKB-EC"/>
</dbReference>
<keyword evidence="10 12" id="KW-0472">Membrane</keyword>
<evidence type="ECO:0000256" key="6">
    <source>
        <dbReference type="ARBA" id="ARBA00022741"/>
    </source>
</evidence>
<evidence type="ECO:0000259" key="14">
    <source>
        <dbReference type="Pfam" id="PF12632"/>
    </source>
</evidence>
<feature type="region of interest" description="Disordered" evidence="11">
    <location>
        <begin position="19"/>
        <end position="41"/>
    </location>
</feature>
<keyword evidence="9 12" id="KW-1133">Transmembrane helix</keyword>
<dbReference type="InterPro" id="IPR013749">
    <property type="entry name" value="PM/HMP-P_kinase-1"/>
</dbReference>
<evidence type="ECO:0000256" key="11">
    <source>
        <dbReference type="SAM" id="MobiDB-lite"/>
    </source>
</evidence>
<dbReference type="GO" id="GO:0009443">
    <property type="term" value="P:pyridoxal 5'-phosphate salvage"/>
    <property type="evidence" value="ECO:0007669"/>
    <property type="project" value="InterPro"/>
</dbReference>
<keyword evidence="16" id="KW-1185">Reference proteome</keyword>
<dbReference type="GO" id="GO:0005524">
    <property type="term" value="F:ATP binding"/>
    <property type="evidence" value="ECO:0007669"/>
    <property type="project" value="UniProtKB-KW"/>
</dbReference>
<evidence type="ECO:0000256" key="2">
    <source>
        <dbReference type="ARBA" id="ARBA00008805"/>
    </source>
</evidence>
<protein>
    <recommendedName>
        <fullName evidence="3">pyridoxal kinase</fullName>
        <ecNumber evidence="3">2.7.1.35</ecNumber>
    </recommendedName>
</protein>
<dbReference type="PANTHER" id="PTHR10534:SF2">
    <property type="entry name" value="PYRIDOXAL KINASE"/>
    <property type="match status" value="1"/>
</dbReference>
<evidence type="ECO:0000256" key="7">
    <source>
        <dbReference type="ARBA" id="ARBA00022777"/>
    </source>
</evidence>
<feature type="domain" description="Myosin-binding" evidence="14">
    <location>
        <begin position="162"/>
        <end position="442"/>
    </location>
</feature>
<dbReference type="GO" id="GO:0017022">
    <property type="term" value="F:myosin binding"/>
    <property type="evidence" value="ECO:0007669"/>
    <property type="project" value="InterPro"/>
</dbReference>
<keyword evidence="5 12" id="KW-0812">Transmembrane</keyword>
<evidence type="ECO:0000256" key="3">
    <source>
        <dbReference type="ARBA" id="ARBA00012104"/>
    </source>
</evidence>
<keyword evidence="8" id="KW-0067">ATP-binding</keyword>
<evidence type="ECO:0000256" key="4">
    <source>
        <dbReference type="ARBA" id="ARBA00022679"/>
    </source>
</evidence>
<dbReference type="GO" id="GO:0012505">
    <property type="term" value="C:endomembrane system"/>
    <property type="evidence" value="ECO:0007669"/>
    <property type="project" value="UniProtKB-SubCell"/>
</dbReference>
<feature type="domain" description="Pyridoxamine kinase/Phosphomethylpyrimidine kinase" evidence="13">
    <location>
        <begin position="727"/>
        <end position="851"/>
    </location>
</feature>
<evidence type="ECO:0000256" key="1">
    <source>
        <dbReference type="ARBA" id="ARBA00004308"/>
    </source>
</evidence>
<evidence type="ECO:0000256" key="5">
    <source>
        <dbReference type="ARBA" id="ARBA00022692"/>
    </source>
</evidence>
<feature type="transmembrane region" description="Helical" evidence="12">
    <location>
        <begin position="184"/>
        <end position="202"/>
    </location>
</feature>
<feature type="compositionally biased region" description="Low complexity" evidence="11">
    <location>
        <begin position="541"/>
        <end position="556"/>
    </location>
</feature>
<dbReference type="NCBIfam" id="TIGR00687">
    <property type="entry name" value="pyridox_kin"/>
    <property type="match status" value="1"/>
</dbReference>
<dbReference type="AlphaFoldDB" id="A0A8H6FKH3"/>
<sequence>METVIFEDSPTAHYLEANVKEGEGENNQEWASTTTTNEPKPQAETISFAPLGRPTRHQKSRKKPSRILTLESPLAKGAVARIHNTCSTAVHSRLGWTENALFLEQFRYVIVASQLLSEHTNPKTYRRQTFPAASEDGSPQWGKDGSFVPSRLGLSLTGATAFALAWSVRWLRSRAIVPYDPSQICLLASVAVAITLTLYYYFRRQCLHYLRIQAIESASSLTTNAQDFDAAVSAGITLIQEVELVSRGYNICNPLPPITRLEERSQIKRCARLRRTIHRILISMLSPYYHVYQSLKSFAATLDLDKYYDIYEISRTDLEDAELVANVKLAEIEDADTLQDLKVGLQKLHILRKLVLCTLLALDADGSKSDFRRWSIAVEMMSNVTSLTVRMISNIDEVMGEEEDFPTPPTPKIPLTPGRERMRSQMRQLGNLSQGIRGLQAKMRLLRDESDEALERSDEVPESSTNLLAQYDSIGADLKGLIQEWEEGKAALATNLEKKDHKRSLSSTSNAFPASPTSSLSGATAVGGSPQDALQALNGFSKPPRSRSSTMTSSSSEEIFEAVALPRQRSTLTREERIAKTKEDRVRQTIVKEKLNANTHMLKELETVIKLRPRRRTTGRLSIVVYGLKEYRYVGNKMAAFVMQTMGCDVAALNTVQFSNHTGYKQFKGTKTSAEEISHLYAGLKESYLTDFDVMLTGYAPSAEAVDAIGAIARDMKLRASTKVGSFFWVLDPVMGDQGRLYVSEDVVPVYRNLLRDADLILPNQFEAELLSEIKITSVSTLQEALARLHKTHRIPHIIITSIRLSDSPSRMSVIGSTARADFSPRTFKIDIPAIDCFFSGTGDMFAALTVVRLREAVTEANLSGTKSWVSSNDVKATDLPLAKAAEKVLGSMHAILVKTKEARDQELEGMGGSLGVMEKEKDSEKRLGLRRTKAAEVRVVRCLEDLRSPRTAWKAEGLAGDEDAEGQIAQTTEGSGAAESEDLRVLRLEQDTSAVPETNEEKAEPKHLAENRSEGSDEIEEPEKT</sequence>
<dbReference type="Pfam" id="PF12632">
    <property type="entry name" value="Vezatin"/>
    <property type="match status" value="1"/>
</dbReference>
<name>A0A8H6FKH3_9LECA</name>
<gene>
    <name evidence="15" type="ORF">HO133_004537</name>
</gene>
<evidence type="ECO:0000256" key="9">
    <source>
        <dbReference type="ARBA" id="ARBA00022989"/>
    </source>
</evidence>
<evidence type="ECO:0000313" key="16">
    <source>
        <dbReference type="Proteomes" id="UP000593566"/>
    </source>
</evidence>
<feature type="compositionally biased region" description="Polar residues" evidence="11">
    <location>
        <begin position="25"/>
        <end position="39"/>
    </location>
</feature>
<keyword evidence="4" id="KW-0808">Transferase</keyword>
<keyword evidence="7" id="KW-0418">Kinase</keyword>
<dbReference type="GeneID" id="59332945"/>
<evidence type="ECO:0000256" key="8">
    <source>
        <dbReference type="ARBA" id="ARBA00022840"/>
    </source>
</evidence>
<dbReference type="EC" id="2.7.1.35" evidence="3"/>
<feature type="compositionally biased region" description="Basic and acidic residues" evidence="11">
    <location>
        <begin position="1000"/>
        <end position="1016"/>
    </location>
</feature>
<dbReference type="Gene3D" id="3.40.1190.20">
    <property type="match status" value="1"/>
</dbReference>
<accession>A0A8H6FKH3</accession>
<dbReference type="CDD" id="cd01173">
    <property type="entry name" value="pyridoxal_pyridoxamine_kinase"/>
    <property type="match status" value="1"/>
</dbReference>
<dbReference type="InterPro" id="IPR026859">
    <property type="entry name" value="Myosin-bd"/>
</dbReference>
<keyword evidence="6" id="KW-0547">Nucleotide-binding</keyword>
<dbReference type="Proteomes" id="UP000593566">
    <property type="component" value="Unassembled WGS sequence"/>
</dbReference>
<feature type="region of interest" description="Disordered" evidence="11">
    <location>
        <begin position="956"/>
        <end position="1026"/>
    </location>
</feature>
<proteinExistence type="inferred from homology"/>
<dbReference type="Pfam" id="PF08543">
    <property type="entry name" value="Phos_pyr_kin"/>
    <property type="match status" value="1"/>
</dbReference>